<evidence type="ECO:0000256" key="4">
    <source>
        <dbReference type="ARBA" id="ARBA00023136"/>
    </source>
</evidence>
<feature type="transmembrane region" description="Helical" evidence="5">
    <location>
        <begin position="71"/>
        <end position="93"/>
    </location>
</feature>
<feature type="domain" description="EXS" evidence="6">
    <location>
        <begin position="191"/>
        <end position="425"/>
    </location>
</feature>
<dbReference type="OrthoDB" id="2159384at2759"/>
<gene>
    <name evidence="7" type="ORF">UCRPC4_g00174</name>
</gene>
<evidence type="ECO:0000259" key="6">
    <source>
        <dbReference type="PROSITE" id="PS51380"/>
    </source>
</evidence>
<organism evidence="7 8">
    <name type="scientific">Phaeomoniella chlamydospora</name>
    <name type="common">Phaeoacremonium chlamydosporum</name>
    <dbReference type="NCBI Taxonomy" id="158046"/>
    <lineage>
        <taxon>Eukaryota</taxon>
        <taxon>Fungi</taxon>
        <taxon>Dikarya</taxon>
        <taxon>Ascomycota</taxon>
        <taxon>Pezizomycotina</taxon>
        <taxon>Eurotiomycetes</taxon>
        <taxon>Chaetothyriomycetidae</taxon>
        <taxon>Phaeomoniellales</taxon>
        <taxon>Phaeomoniellaceae</taxon>
        <taxon>Phaeomoniella</taxon>
    </lineage>
</organism>
<proteinExistence type="predicted"/>
<feature type="transmembrane region" description="Helical" evidence="5">
    <location>
        <begin position="23"/>
        <end position="45"/>
    </location>
</feature>
<evidence type="ECO:0000256" key="3">
    <source>
        <dbReference type="ARBA" id="ARBA00022989"/>
    </source>
</evidence>
<dbReference type="InterPro" id="IPR004342">
    <property type="entry name" value="EXS_C"/>
</dbReference>
<dbReference type="AlphaFoldDB" id="A0A0G2F2W9"/>
<comment type="caution">
    <text evidence="7">The sequence shown here is derived from an EMBL/GenBank/DDBJ whole genome shotgun (WGS) entry which is preliminary data.</text>
</comment>
<accession>A0A0G2F2W9</accession>
<sequence length="435" mass="48935">MADLDPGVEPELDRFSRILPLPYRVSIIAVLGVWAWGVNLHYLYLIKIDVPALIRYPGRTSIHHAPHHASVYRLATLLSIPLAISLLLFWAITHGSASAVVAWEILPQSYIFLLIILFILPFYQLSKSGRYRFLSTLKRVSLGGLAQPQDGKFGDILLADVLTSYAKVLGELFVSICMFFSHDASSTAKPNRSCGGAILVPLLISIPSIIRLRQCLIEFLRVRLGKQNSNGGWGGQHLANALKYSTAFPVIILSAIMRSPNHQEATGLSEKSLYHLWLFAVLVNSLYSFYWDVTKDWDLTLLTSRRSPPTRFPRPATPSRSSGSLYPYGLRPIRHFHTPNFYYIAILIDFILRFTWSIKLSPHLDHFNDIEAGVFTMEVLEVARRWMWIFFRVETEWVRTIEAEDGGFSLTGNGAAGGGPMEILLGDMTGKIDDD</sequence>
<dbReference type="EMBL" id="LCWF01000005">
    <property type="protein sequence ID" value="KKY29142.1"/>
    <property type="molecule type" value="Genomic_DNA"/>
</dbReference>
<dbReference type="PANTHER" id="PTHR10783">
    <property type="entry name" value="XENOTROPIC AND POLYTROPIC RETROVIRUS RECEPTOR 1-RELATED"/>
    <property type="match status" value="1"/>
</dbReference>
<dbReference type="PROSITE" id="PS51380">
    <property type="entry name" value="EXS"/>
    <property type="match status" value="1"/>
</dbReference>
<reference evidence="7 8" key="1">
    <citation type="submission" date="2015-05" db="EMBL/GenBank/DDBJ databases">
        <title>Distinctive expansion of gene families associated with plant cell wall degradation and secondary metabolism in the genomes of grapevine trunk pathogens.</title>
        <authorList>
            <person name="Lawrence D.P."/>
            <person name="Travadon R."/>
            <person name="Rolshausen P.E."/>
            <person name="Baumgartner K."/>
        </authorList>
    </citation>
    <scope>NUCLEOTIDE SEQUENCE [LARGE SCALE GENOMIC DNA]</scope>
    <source>
        <strain evidence="7">UCRPC4</strain>
    </source>
</reference>
<evidence type="ECO:0000256" key="2">
    <source>
        <dbReference type="ARBA" id="ARBA00022692"/>
    </source>
</evidence>
<keyword evidence="8" id="KW-1185">Reference proteome</keyword>
<comment type="subcellular location">
    <subcellularLocation>
        <location evidence="1">Membrane</location>
        <topology evidence="1">Multi-pass membrane protein</topology>
    </subcellularLocation>
</comment>
<dbReference type="GO" id="GO:0005737">
    <property type="term" value="C:cytoplasm"/>
    <property type="evidence" value="ECO:0007669"/>
    <property type="project" value="TreeGrafter"/>
</dbReference>
<reference evidence="7 8" key="2">
    <citation type="submission" date="2015-05" db="EMBL/GenBank/DDBJ databases">
        <authorList>
            <person name="Morales-Cruz A."/>
            <person name="Amrine K.C."/>
            <person name="Cantu D."/>
        </authorList>
    </citation>
    <scope>NUCLEOTIDE SEQUENCE [LARGE SCALE GENOMIC DNA]</scope>
    <source>
        <strain evidence="7">UCRPC4</strain>
    </source>
</reference>
<evidence type="ECO:0000256" key="5">
    <source>
        <dbReference type="SAM" id="Phobius"/>
    </source>
</evidence>
<dbReference type="Pfam" id="PF03124">
    <property type="entry name" value="EXS"/>
    <property type="match status" value="1"/>
</dbReference>
<evidence type="ECO:0000313" key="8">
    <source>
        <dbReference type="Proteomes" id="UP000053317"/>
    </source>
</evidence>
<feature type="transmembrane region" description="Helical" evidence="5">
    <location>
        <begin position="105"/>
        <end position="123"/>
    </location>
</feature>
<keyword evidence="3 5" id="KW-1133">Transmembrane helix</keyword>
<dbReference type="PANTHER" id="PTHR10783:SF46">
    <property type="entry name" value="PROTEIN ERD1 HOMOLOG 2"/>
    <property type="match status" value="1"/>
</dbReference>
<keyword evidence="4 5" id="KW-0472">Membrane</keyword>
<dbReference type="GO" id="GO:0016020">
    <property type="term" value="C:membrane"/>
    <property type="evidence" value="ECO:0007669"/>
    <property type="project" value="UniProtKB-SubCell"/>
</dbReference>
<keyword evidence="2 5" id="KW-0812">Transmembrane</keyword>
<name>A0A0G2F2W9_PHACM</name>
<dbReference type="Proteomes" id="UP000053317">
    <property type="component" value="Unassembled WGS sequence"/>
</dbReference>
<evidence type="ECO:0000313" key="7">
    <source>
        <dbReference type="EMBL" id="KKY29142.1"/>
    </source>
</evidence>
<protein>
    <recommendedName>
        <fullName evidence="6">EXS domain-containing protein</fullName>
    </recommendedName>
</protein>
<evidence type="ECO:0000256" key="1">
    <source>
        <dbReference type="ARBA" id="ARBA00004141"/>
    </source>
</evidence>